<dbReference type="GO" id="GO:0050185">
    <property type="term" value="F:phosphatidylinositol deacylase activity"/>
    <property type="evidence" value="ECO:0007669"/>
    <property type="project" value="TreeGrafter"/>
</dbReference>
<evidence type="ECO:0000256" key="4">
    <source>
        <dbReference type="ARBA" id="ARBA00015856"/>
    </source>
</evidence>
<dbReference type="InterPro" id="IPR012908">
    <property type="entry name" value="PGAP1-ab_dom-like"/>
</dbReference>
<feature type="domain" description="GPI inositol-deacylase PGAP1-like alpha/beta" evidence="14">
    <location>
        <begin position="174"/>
        <end position="418"/>
    </location>
</feature>
<dbReference type="Pfam" id="PF07819">
    <property type="entry name" value="PGAP1"/>
    <property type="match status" value="1"/>
</dbReference>
<evidence type="ECO:0000256" key="3">
    <source>
        <dbReference type="ARBA" id="ARBA00006931"/>
    </source>
</evidence>
<evidence type="ECO:0000256" key="12">
    <source>
        <dbReference type="RuleBase" id="RU365011"/>
    </source>
</evidence>
<feature type="transmembrane region" description="Helical" evidence="12">
    <location>
        <begin position="92"/>
        <end position="114"/>
    </location>
</feature>
<evidence type="ECO:0000256" key="10">
    <source>
        <dbReference type="ARBA" id="ARBA00022989"/>
    </source>
</evidence>
<feature type="transmembrane region" description="Helical" evidence="12">
    <location>
        <begin position="762"/>
        <end position="781"/>
    </location>
</feature>
<dbReference type="GO" id="GO:0015031">
    <property type="term" value="P:protein transport"/>
    <property type="evidence" value="ECO:0007669"/>
    <property type="project" value="UniProtKB-KW"/>
</dbReference>
<comment type="similarity">
    <text evidence="3 12">Belongs to the GPI inositol-deacylase family.</text>
</comment>
<dbReference type="Proteomes" id="UP001365542">
    <property type="component" value="Unassembled WGS sequence"/>
</dbReference>
<protein>
    <recommendedName>
        <fullName evidence="4 12">GPI inositol-deacylase</fullName>
        <ecNumber evidence="12">3.1.-.-</ecNumber>
    </recommendedName>
</protein>
<feature type="transmembrane region" description="Helical" evidence="12">
    <location>
        <begin position="802"/>
        <end position="825"/>
    </location>
</feature>
<sequence length="1121" mass="124596">MRERRPSNVEIDDQDRNNNPSEDDSTSQPPVSSSNLTGDSKADNKGVPSSSPSGEKAMIGTGSWNKDDEDLLLAGTKRGRGRASRRPRLRSVWHCGMLLLSVTICSLLGLVSIYHSSISRQLDQKGCRMSYMRPSYARLEDFDTEHSRFASKYSIYLYREENVDDTSKSALLKPKGVPVLFIPGNAGSYKQVRPIAAQAAVYFKDMLQRNESILSSGARSLDFFTVDFNEDITAFHGQTLLDQAEFLNEAVAYVLSLYHDARKTTKESDLPDPASVILIGHSMGGIVARTMLTMPNYQSNSINTIITMSAPHARPPISFDAELVRTYQRVNAYWRNSYSAEWASHNPLWHVTLVSIAGGGLDTVIPSDYASIASLVPETHGFTVFTSAVPGVWTSMDHQAILWCDQFRKVVAKTLLEIVNVRRPGQTKPRAERMRILKKMFLTGMEDIAERGIQAEALNTLLTLEPNSQSITPLGETLVLRKLGGNQKPKTHLLPIPPRRGPRGTTQFTLLTDQNMGGKSPELEIMICSTFPLQAGQAQNLFSMNMDLADDVVDGTRLACKSVAGDVISLPPSTRHVRYPFEEVAPFSYIQYDLEDIGDHEFVAVVDKASAFSTGWVIAEFVERAQSQITVDIKLPTLLSQGVHTILPAARPFMTELHIPVIQSSLLAYKLSVGVQACGDDGQLFTPLVRQYLSDPYESKYFVNVHQAEINIHGMAPFMPEPLRHVDQRGLALQIWSDSTCNSPIEITATVDYAGSLGKLAVRYRTVFVAFPLLIVALVLRRQFYEYDSTGIFITFNEGLELVLRQSLPATLALVLMLTLSLAIAQSRQNSGPLSAAVDRTNEAASQSSFVRFLENDTLIGLQDPFFCFLAPIFVTMAVGVCALLNFIVLILVHSLTAIYAWFSARPAWLSNEKSKRHGPPSAFTSGHPRRRLLVTCALLFFVATLIPYQFAYVVVCIVQLAICIRGLKFARESGYGTRSNVHWDFANYSHSLLILMIWILPINLPVLVVWIHNLAVHWLTPFSSHHNVLSVMPFILLVETLTCGNMVPRCENPLRYITSLLFLGVAAYATIYGVMYAYMLHHATNLVAAWLVVLHFSSTPFSIPGIVELFNTSEETKKQP</sequence>
<feature type="compositionally biased region" description="Polar residues" evidence="13">
    <location>
        <begin position="26"/>
        <end position="38"/>
    </location>
</feature>
<feature type="transmembrane region" description="Helical" evidence="12">
    <location>
        <begin position="1088"/>
        <end position="1111"/>
    </location>
</feature>
<keyword evidence="10 12" id="KW-1133">Transmembrane helix</keyword>
<feature type="transmembrane region" description="Helical" evidence="12">
    <location>
        <begin position="1061"/>
        <end position="1082"/>
    </location>
</feature>
<gene>
    <name evidence="16" type="primary">BST1</name>
    <name evidence="16" type="ORF">TWF694_011828</name>
</gene>
<accession>A0AAV9X6D7</accession>
<keyword evidence="11 12" id="KW-0472">Membrane</keyword>
<dbReference type="GO" id="GO:0006888">
    <property type="term" value="P:endoplasmic reticulum to Golgi vesicle-mediated transport"/>
    <property type="evidence" value="ECO:0007669"/>
    <property type="project" value="TreeGrafter"/>
</dbReference>
<dbReference type="FunFam" id="3.40.50.1820:FF:000056">
    <property type="entry name" value="GPI inositol-deacylase"/>
    <property type="match status" value="1"/>
</dbReference>
<feature type="transmembrane region" description="Helical" evidence="12">
    <location>
        <begin position="992"/>
        <end position="1012"/>
    </location>
</feature>
<dbReference type="GO" id="GO:0005789">
    <property type="term" value="C:endoplasmic reticulum membrane"/>
    <property type="evidence" value="ECO:0007669"/>
    <property type="project" value="UniProtKB-SubCell"/>
</dbReference>
<evidence type="ECO:0000256" key="6">
    <source>
        <dbReference type="ARBA" id="ARBA00022692"/>
    </source>
</evidence>
<evidence type="ECO:0000313" key="17">
    <source>
        <dbReference type="Proteomes" id="UP001365542"/>
    </source>
</evidence>
<comment type="caution">
    <text evidence="16">The sequence shown here is derived from an EMBL/GenBank/DDBJ whole genome shotgun (WGS) entry which is preliminary data.</text>
</comment>
<proteinExistence type="inferred from homology"/>
<feature type="domain" description="GPI inositol-deacylase transmembrane" evidence="15">
    <location>
        <begin position="767"/>
        <end position="1097"/>
    </location>
</feature>
<dbReference type="Pfam" id="PF25140">
    <property type="entry name" value="PGAP1_TMD"/>
    <property type="match status" value="1"/>
</dbReference>
<evidence type="ECO:0000259" key="15">
    <source>
        <dbReference type="Pfam" id="PF25140"/>
    </source>
</evidence>
<keyword evidence="9 12" id="KW-0653">Protein transport</keyword>
<dbReference type="InterPro" id="IPR039529">
    <property type="entry name" value="PGAP1/BST1"/>
</dbReference>
<keyword evidence="7 12" id="KW-0378">Hydrolase</keyword>
<dbReference type="EC" id="3.1.-.-" evidence="12"/>
<dbReference type="PANTHER" id="PTHR15495:SF7">
    <property type="entry name" value="GPI INOSITOL-DEACYLASE"/>
    <property type="match status" value="1"/>
</dbReference>
<keyword evidence="8 12" id="KW-0256">Endoplasmic reticulum</keyword>
<dbReference type="Gene3D" id="3.40.50.1820">
    <property type="entry name" value="alpha/beta hydrolase"/>
    <property type="match status" value="1"/>
</dbReference>
<feature type="transmembrane region" description="Helical" evidence="12">
    <location>
        <begin position="869"/>
        <end position="902"/>
    </location>
</feature>
<evidence type="ECO:0000256" key="13">
    <source>
        <dbReference type="SAM" id="MobiDB-lite"/>
    </source>
</evidence>
<keyword evidence="5 12" id="KW-0813">Transport</keyword>
<evidence type="ECO:0000256" key="1">
    <source>
        <dbReference type="ARBA" id="ARBA00003496"/>
    </source>
</evidence>
<keyword evidence="17" id="KW-1185">Reference proteome</keyword>
<evidence type="ECO:0000256" key="5">
    <source>
        <dbReference type="ARBA" id="ARBA00022448"/>
    </source>
</evidence>
<dbReference type="GO" id="GO:0006505">
    <property type="term" value="P:GPI anchor metabolic process"/>
    <property type="evidence" value="ECO:0007669"/>
    <property type="project" value="TreeGrafter"/>
</dbReference>
<dbReference type="InterPro" id="IPR029058">
    <property type="entry name" value="AB_hydrolase_fold"/>
</dbReference>
<evidence type="ECO:0000313" key="16">
    <source>
        <dbReference type="EMBL" id="KAK6537654.1"/>
    </source>
</evidence>
<evidence type="ECO:0000259" key="14">
    <source>
        <dbReference type="Pfam" id="PF07819"/>
    </source>
</evidence>
<dbReference type="AlphaFoldDB" id="A0AAV9X6D7"/>
<evidence type="ECO:0000256" key="8">
    <source>
        <dbReference type="ARBA" id="ARBA00022824"/>
    </source>
</evidence>
<dbReference type="SUPFAM" id="SSF53474">
    <property type="entry name" value="alpha/beta-Hydrolases"/>
    <property type="match status" value="1"/>
</dbReference>
<dbReference type="Pfam" id="PF25141">
    <property type="entry name" value="PGAP1_2nd"/>
    <property type="match status" value="1"/>
</dbReference>
<reference evidence="16 17" key="1">
    <citation type="submission" date="2019-10" db="EMBL/GenBank/DDBJ databases">
        <authorList>
            <person name="Palmer J.M."/>
        </authorList>
    </citation>
    <scope>NUCLEOTIDE SEQUENCE [LARGE SCALE GENOMIC DNA]</scope>
    <source>
        <strain evidence="16 17">TWF694</strain>
    </source>
</reference>
<dbReference type="PANTHER" id="PTHR15495">
    <property type="entry name" value="NEGATIVE REGULATOR OF VESICLE FORMATION-RELATED"/>
    <property type="match status" value="1"/>
</dbReference>
<evidence type="ECO:0000256" key="2">
    <source>
        <dbReference type="ARBA" id="ARBA00004477"/>
    </source>
</evidence>
<dbReference type="EMBL" id="JAVHJO010000009">
    <property type="protein sequence ID" value="KAK6537654.1"/>
    <property type="molecule type" value="Genomic_DNA"/>
</dbReference>
<evidence type="ECO:0000256" key="9">
    <source>
        <dbReference type="ARBA" id="ARBA00022927"/>
    </source>
</evidence>
<evidence type="ECO:0000256" key="11">
    <source>
        <dbReference type="ARBA" id="ARBA00023136"/>
    </source>
</evidence>
<dbReference type="InterPro" id="IPR056824">
    <property type="entry name" value="PGAP1_TMD"/>
</dbReference>
<evidence type="ECO:0000256" key="7">
    <source>
        <dbReference type="ARBA" id="ARBA00022801"/>
    </source>
</evidence>
<name>A0AAV9X6D7_9PEZI</name>
<feature type="region of interest" description="Disordered" evidence="13">
    <location>
        <begin position="1"/>
        <end position="63"/>
    </location>
</feature>
<comment type="subcellular location">
    <subcellularLocation>
        <location evidence="2">Endoplasmic reticulum membrane</location>
        <topology evidence="2">Multi-pass membrane protein</topology>
    </subcellularLocation>
</comment>
<comment type="function">
    <text evidence="1 12">Involved in inositol deacylation of GPI-anchored proteins which plays important roles in the quality control and ER-associated degradation of GPI-anchored proteins.</text>
</comment>
<keyword evidence="6 12" id="KW-0812">Transmembrane</keyword>
<organism evidence="16 17">
    <name type="scientific">Orbilia ellipsospora</name>
    <dbReference type="NCBI Taxonomy" id="2528407"/>
    <lineage>
        <taxon>Eukaryota</taxon>
        <taxon>Fungi</taxon>
        <taxon>Dikarya</taxon>
        <taxon>Ascomycota</taxon>
        <taxon>Pezizomycotina</taxon>
        <taxon>Orbiliomycetes</taxon>
        <taxon>Orbiliales</taxon>
        <taxon>Orbiliaceae</taxon>
        <taxon>Orbilia</taxon>
    </lineage>
</organism>